<dbReference type="OrthoDB" id="9809206at2"/>
<feature type="transmembrane region" description="Helical" evidence="7">
    <location>
        <begin position="430"/>
        <end position="451"/>
    </location>
</feature>
<feature type="transmembrane region" description="Helical" evidence="7">
    <location>
        <begin position="312"/>
        <end position="332"/>
    </location>
</feature>
<dbReference type="GO" id="GO:0005886">
    <property type="term" value="C:plasma membrane"/>
    <property type="evidence" value="ECO:0007669"/>
    <property type="project" value="UniProtKB-SubCell"/>
</dbReference>
<evidence type="ECO:0000256" key="5">
    <source>
        <dbReference type="ARBA" id="ARBA00022989"/>
    </source>
</evidence>
<comment type="caution">
    <text evidence="11">The sequence shown here is derived from an EMBL/GenBank/DDBJ whole genome shotgun (WGS) entry which is preliminary data.</text>
</comment>
<evidence type="ECO:0000313" key="11">
    <source>
        <dbReference type="EMBL" id="PWJ40096.1"/>
    </source>
</evidence>
<evidence type="ECO:0000256" key="4">
    <source>
        <dbReference type="ARBA" id="ARBA00022692"/>
    </source>
</evidence>
<dbReference type="InterPro" id="IPR023408">
    <property type="entry name" value="MscS_beta-dom_sf"/>
</dbReference>
<keyword evidence="12" id="KW-1185">Reference proteome</keyword>
<dbReference type="InterPro" id="IPR049278">
    <property type="entry name" value="MS_channel_C"/>
</dbReference>
<dbReference type="InterPro" id="IPR011014">
    <property type="entry name" value="MscS_channel_TM-2"/>
</dbReference>
<evidence type="ECO:0000256" key="8">
    <source>
        <dbReference type="SAM" id="SignalP"/>
    </source>
</evidence>
<evidence type="ECO:0000259" key="10">
    <source>
        <dbReference type="Pfam" id="PF21082"/>
    </source>
</evidence>
<dbReference type="InterPro" id="IPR006685">
    <property type="entry name" value="MscS_channel_2nd"/>
</dbReference>
<feature type="transmembrane region" description="Helical" evidence="7">
    <location>
        <begin position="338"/>
        <end position="358"/>
    </location>
</feature>
<keyword evidence="5 7" id="KW-1133">Transmembrane helix</keyword>
<dbReference type="RefSeq" id="WP_109620522.1">
    <property type="nucleotide sequence ID" value="NZ_QGDO01000005.1"/>
</dbReference>
<evidence type="ECO:0000256" key="2">
    <source>
        <dbReference type="ARBA" id="ARBA00008017"/>
    </source>
</evidence>
<comment type="subcellular location">
    <subcellularLocation>
        <location evidence="1">Cell membrane</location>
        <topology evidence="1">Multi-pass membrane protein</topology>
    </subcellularLocation>
</comment>
<feature type="transmembrane region" description="Helical" evidence="7">
    <location>
        <begin position="546"/>
        <end position="567"/>
    </location>
</feature>
<dbReference type="GO" id="GO:0008381">
    <property type="term" value="F:mechanosensitive monoatomic ion channel activity"/>
    <property type="evidence" value="ECO:0007669"/>
    <property type="project" value="UniProtKB-ARBA"/>
</dbReference>
<evidence type="ECO:0000256" key="3">
    <source>
        <dbReference type="ARBA" id="ARBA00022475"/>
    </source>
</evidence>
<keyword evidence="8" id="KW-0732">Signal</keyword>
<feature type="transmembrane region" description="Helical" evidence="7">
    <location>
        <begin position="273"/>
        <end position="291"/>
    </location>
</feature>
<evidence type="ECO:0000256" key="6">
    <source>
        <dbReference type="ARBA" id="ARBA00023136"/>
    </source>
</evidence>
<dbReference type="Gene3D" id="3.30.70.100">
    <property type="match status" value="1"/>
</dbReference>
<keyword evidence="6 7" id="KW-0472">Membrane</keyword>
<keyword evidence="3" id="KW-1003">Cell membrane</keyword>
<feature type="chain" id="PRO_5016310543" evidence="8">
    <location>
        <begin position="31"/>
        <end position="814"/>
    </location>
</feature>
<feature type="signal peptide" evidence="8">
    <location>
        <begin position="1"/>
        <end position="30"/>
    </location>
</feature>
<feature type="domain" description="Mechanosensitive ion channel MscS C-terminal" evidence="10">
    <location>
        <begin position="718"/>
        <end position="796"/>
    </location>
</feature>
<feature type="transmembrane region" description="Helical" evidence="7">
    <location>
        <begin position="365"/>
        <end position="383"/>
    </location>
</feature>
<dbReference type="PANTHER" id="PTHR30347">
    <property type="entry name" value="POTASSIUM CHANNEL RELATED"/>
    <property type="match status" value="1"/>
</dbReference>
<feature type="domain" description="Mechanosensitive ion channel MscS" evidence="9">
    <location>
        <begin position="639"/>
        <end position="705"/>
    </location>
</feature>
<dbReference type="SUPFAM" id="SSF50182">
    <property type="entry name" value="Sm-like ribonucleoproteins"/>
    <property type="match status" value="1"/>
</dbReference>
<evidence type="ECO:0000256" key="1">
    <source>
        <dbReference type="ARBA" id="ARBA00004651"/>
    </source>
</evidence>
<dbReference type="InterPro" id="IPR010920">
    <property type="entry name" value="LSM_dom_sf"/>
</dbReference>
<dbReference type="Gene3D" id="2.30.30.60">
    <property type="match status" value="1"/>
</dbReference>
<dbReference type="Gene3D" id="1.10.287.1260">
    <property type="match status" value="1"/>
</dbReference>
<dbReference type="InterPro" id="IPR011066">
    <property type="entry name" value="MscS_channel_C_sf"/>
</dbReference>
<accession>A0A315Z982</accession>
<dbReference type="PANTHER" id="PTHR30347:SF1">
    <property type="entry name" value="MECHANOSENSITIVE CHANNEL MSCK"/>
    <property type="match status" value="1"/>
</dbReference>
<feature type="transmembrane region" description="Helical" evidence="7">
    <location>
        <begin position="594"/>
        <end position="616"/>
    </location>
</feature>
<dbReference type="Proteomes" id="UP000245535">
    <property type="component" value="Unassembled WGS sequence"/>
</dbReference>
<dbReference type="SUPFAM" id="SSF82861">
    <property type="entry name" value="Mechanosensitive channel protein MscS (YggB), transmembrane region"/>
    <property type="match status" value="1"/>
</dbReference>
<feature type="transmembrane region" description="Helical" evidence="7">
    <location>
        <begin position="505"/>
        <end position="526"/>
    </location>
</feature>
<evidence type="ECO:0000256" key="7">
    <source>
        <dbReference type="SAM" id="Phobius"/>
    </source>
</evidence>
<comment type="similarity">
    <text evidence="2">Belongs to the MscS (TC 1.A.23) family.</text>
</comment>
<keyword evidence="4 7" id="KW-0812">Transmembrane</keyword>
<dbReference type="Pfam" id="PF00924">
    <property type="entry name" value="MS_channel_2nd"/>
    <property type="match status" value="1"/>
</dbReference>
<dbReference type="EMBL" id="QGDO01000005">
    <property type="protein sequence ID" value="PWJ40096.1"/>
    <property type="molecule type" value="Genomic_DNA"/>
</dbReference>
<feature type="transmembrane region" description="Helical" evidence="7">
    <location>
        <begin position="463"/>
        <end position="484"/>
    </location>
</feature>
<sequence>MNNTSKYIKKNFFFSLIIFGLFIFSNKAQAQITEELLVPVDSTKTLTIPVEKVISTSLQTTIKLNKISKSLIPVERIEKDKIKSDSILAVIDTLLSIEKKVNLDSLLSRELNDKKAFWNGYKDILDKEVSNIQSNISDLSTKGKAVNTEYKLWMNTSNLTDSVYTDSLYSLTINEMIQLSDSVSNLILERKTICFASLKNLKLYYFKVDDLLSEINTINKQRQEKLLNQTHPSLFGLSYMEPSQWDFISTLKTFKRNNLLIINHFYQSNSLRVLLFGLYLTLLIILFIYLNKKSDFEVLSHQNVYQRSTAIILKRPLSIAVIIAIFTSGFFFSDRPPILIDISIIILTIPILDIVAHVSNKRGKIYLIAYAVLILLRFSNYIFAPSTAIHRLTILAMGIIELFLMSTLYKKLDISEITSKAFNQFVRFIILFHIIAASIGILANFTGHLVLADVSIDISITNTLVGLLLIIFTMLTVGLLQYGIESSFCKKSHFIRKRTKFLKKNIEVIILFITSFLWFTYILQILRINDTAKQLFTSVFGFNISLGTTSFSIWNVLLFFFIIWLSVKVSDLVKAILEDDILDRLKLKKGVPRIISATVKFSLITAGILLAISAVGMPLDQLTIIISAFSVGIGFGLQNIVSNFVSGIVLLFERPIQIGDTVEVNNLIGNVESMGIRSSNIRTFDGAEVVVPNANLISNELINWTLSDQKRRIEIFSGVAYGSDVYNVKDILTGILNEHPDILQEPKPLVLFNDLGESSLDFRLLFWTGNYDRWVIIKSEVVFMIYDALNEAKISIPFPQRDLHIIQDKDDGVK</sequence>
<feature type="transmembrane region" description="Helical" evidence="7">
    <location>
        <begin position="622"/>
        <end position="652"/>
    </location>
</feature>
<proteinExistence type="inferred from homology"/>
<dbReference type="AlphaFoldDB" id="A0A315Z982"/>
<protein>
    <submittedName>
        <fullName evidence="11">Mechanosensitive ion channel-like protein</fullName>
    </submittedName>
</protein>
<name>A0A315Z982_SEDFL</name>
<evidence type="ECO:0000313" key="12">
    <source>
        <dbReference type="Proteomes" id="UP000245535"/>
    </source>
</evidence>
<gene>
    <name evidence="11" type="ORF">BC781_105159</name>
</gene>
<dbReference type="InterPro" id="IPR052702">
    <property type="entry name" value="MscS-like_channel"/>
</dbReference>
<reference evidence="11 12" key="1">
    <citation type="submission" date="2018-03" db="EMBL/GenBank/DDBJ databases">
        <title>Genomic Encyclopedia of Archaeal and Bacterial Type Strains, Phase II (KMG-II): from individual species to whole genera.</title>
        <authorList>
            <person name="Goeker M."/>
        </authorList>
    </citation>
    <scope>NUCLEOTIDE SEQUENCE [LARGE SCALE GENOMIC DNA]</scope>
    <source>
        <strain evidence="11 12">DSM 28229</strain>
    </source>
</reference>
<dbReference type="Pfam" id="PF21082">
    <property type="entry name" value="MS_channel_3rd"/>
    <property type="match status" value="1"/>
</dbReference>
<dbReference type="SUPFAM" id="SSF82689">
    <property type="entry name" value="Mechanosensitive channel protein MscS (YggB), C-terminal domain"/>
    <property type="match status" value="1"/>
</dbReference>
<organism evidence="11 12">
    <name type="scientific">Sediminitomix flava</name>
    <dbReference type="NCBI Taxonomy" id="379075"/>
    <lineage>
        <taxon>Bacteria</taxon>
        <taxon>Pseudomonadati</taxon>
        <taxon>Bacteroidota</taxon>
        <taxon>Cytophagia</taxon>
        <taxon>Cytophagales</taxon>
        <taxon>Flammeovirgaceae</taxon>
        <taxon>Sediminitomix</taxon>
    </lineage>
</organism>
<feature type="transmembrane region" description="Helical" evidence="7">
    <location>
        <begin position="389"/>
        <end position="409"/>
    </location>
</feature>
<evidence type="ECO:0000259" key="9">
    <source>
        <dbReference type="Pfam" id="PF00924"/>
    </source>
</evidence>